<name>A0A6B0VLT4_9EURY</name>
<reference evidence="2 3" key="1">
    <citation type="submission" date="2020-01" db="EMBL/GenBank/DDBJ databases">
        <title>Natronorubrum sp. JWXQ-INN 674 isolated from Inner Mongolia Autonomous Region of China.</title>
        <authorList>
            <person name="Xue Q."/>
        </authorList>
    </citation>
    <scope>NUCLEOTIDE SEQUENCE [LARGE SCALE GENOMIC DNA]</scope>
    <source>
        <strain evidence="2 3">JWXQ-INN-674</strain>
    </source>
</reference>
<keyword evidence="1" id="KW-0175">Coiled coil</keyword>
<keyword evidence="3" id="KW-1185">Reference proteome</keyword>
<protein>
    <submittedName>
        <fullName evidence="2">Uncharacterized protein</fullName>
    </submittedName>
</protein>
<evidence type="ECO:0000313" key="3">
    <source>
        <dbReference type="Proteomes" id="UP000434101"/>
    </source>
</evidence>
<dbReference type="AlphaFoldDB" id="A0A6B0VLT4"/>
<gene>
    <name evidence="2" type="ORF">GS429_12190</name>
</gene>
<dbReference type="RefSeq" id="WP_160065631.1">
    <property type="nucleotide sequence ID" value="NZ_WUYX01000038.1"/>
</dbReference>
<evidence type="ECO:0000313" key="2">
    <source>
        <dbReference type="EMBL" id="MXV62811.1"/>
    </source>
</evidence>
<feature type="coiled-coil region" evidence="1">
    <location>
        <begin position="5"/>
        <end position="32"/>
    </location>
</feature>
<dbReference type="Proteomes" id="UP000434101">
    <property type="component" value="Unassembled WGS sequence"/>
</dbReference>
<dbReference type="EMBL" id="WUYX01000038">
    <property type="protein sequence ID" value="MXV62811.1"/>
    <property type="molecule type" value="Genomic_DNA"/>
</dbReference>
<accession>A0A6B0VLT4</accession>
<comment type="caution">
    <text evidence="2">The sequence shown here is derived from an EMBL/GenBank/DDBJ whole genome shotgun (WGS) entry which is preliminary data.</text>
</comment>
<proteinExistence type="predicted"/>
<dbReference type="OrthoDB" id="176420at2157"/>
<evidence type="ECO:0000256" key="1">
    <source>
        <dbReference type="SAM" id="Coils"/>
    </source>
</evidence>
<organism evidence="2 3">
    <name type="scientific">Natronorubrum halalkaliphilum</name>
    <dbReference type="NCBI Taxonomy" id="2691917"/>
    <lineage>
        <taxon>Archaea</taxon>
        <taxon>Methanobacteriati</taxon>
        <taxon>Methanobacteriota</taxon>
        <taxon>Stenosarchaea group</taxon>
        <taxon>Halobacteria</taxon>
        <taxon>Halobacteriales</taxon>
        <taxon>Natrialbaceae</taxon>
        <taxon>Natronorubrum</taxon>
    </lineage>
</organism>
<sequence>MSDEFLALERQADAMERQAEALEAIATEIRYQNAALVETIDAIDQLAAHVDDHHVSETEPRNRSGTALQTAIADRLFERDDCEDGPMSALRFAENWQGRDDR</sequence>